<proteinExistence type="predicted"/>
<name>A0ABY5YCX8_9FLAO</name>
<dbReference type="Proteomes" id="UP001059209">
    <property type="component" value="Chromosome"/>
</dbReference>
<accession>A0ABY5YCX8</accession>
<organism evidence="1 2">
    <name type="scientific">Maribacter litopenaei</name>
    <dbReference type="NCBI Taxonomy" id="2976127"/>
    <lineage>
        <taxon>Bacteria</taxon>
        <taxon>Pseudomonadati</taxon>
        <taxon>Bacteroidota</taxon>
        <taxon>Flavobacteriia</taxon>
        <taxon>Flavobacteriales</taxon>
        <taxon>Flavobacteriaceae</taxon>
        <taxon>Maribacter</taxon>
    </lineage>
</organism>
<sequence length="112" mass="12819">MNKTILSMGSLPYKKLYQKSIKNPLNSLYIKEPYGVGMEENMNRIVDFVTARREKGIETKIAILGANASGLEMIYKICDKLPMDEFQTSFATLSSHGVMPRWNYRPRKGQII</sequence>
<dbReference type="EMBL" id="CP104205">
    <property type="protein sequence ID" value="UWX56069.1"/>
    <property type="molecule type" value="Genomic_DNA"/>
</dbReference>
<gene>
    <name evidence="1" type="ORF">NYZ99_07105</name>
</gene>
<evidence type="ECO:0000313" key="1">
    <source>
        <dbReference type="EMBL" id="UWX56069.1"/>
    </source>
</evidence>
<protein>
    <submittedName>
        <fullName evidence="1">Uncharacterized protein</fullName>
    </submittedName>
</protein>
<reference evidence="1" key="1">
    <citation type="submission" date="2022-09" db="EMBL/GenBank/DDBJ databases">
        <title>Maribacter litopenaei sp. nov., isolated from the intestinal tract of the Pacific White Shrimp, Litopenaeus vannamei.</title>
        <authorList>
            <person name="Kim S.Y."/>
            <person name="Hwang C.Y."/>
        </authorList>
    </citation>
    <scope>NUCLEOTIDE SEQUENCE</scope>
    <source>
        <strain evidence="1">HL-LV01</strain>
    </source>
</reference>
<evidence type="ECO:0000313" key="2">
    <source>
        <dbReference type="Proteomes" id="UP001059209"/>
    </source>
</evidence>
<keyword evidence="2" id="KW-1185">Reference proteome</keyword>
<dbReference type="RefSeq" id="WP_260574597.1">
    <property type="nucleotide sequence ID" value="NZ_CP104205.1"/>
</dbReference>